<dbReference type="Gene3D" id="1.10.287.130">
    <property type="match status" value="1"/>
</dbReference>
<dbReference type="InterPro" id="IPR005467">
    <property type="entry name" value="His_kinase_dom"/>
</dbReference>
<dbReference type="InterPro" id="IPR003660">
    <property type="entry name" value="HAMP_dom"/>
</dbReference>
<keyword evidence="4" id="KW-0597">Phosphoprotein</keyword>
<dbReference type="InterPro" id="IPR050351">
    <property type="entry name" value="BphY/WalK/GraS-like"/>
</dbReference>
<organism evidence="13 14">
    <name type="scientific">Clostridium aciditolerans</name>
    <dbReference type="NCBI Taxonomy" id="339861"/>
    <lineage>
        <taxon>Bacteria</taxon>
        <taxon>Bacillati</taxon>
        <taxon>Bacillota</taxon>
        <taxon>Clostridia</taxon>
        <taxon>Eubacteriales</taxon>
        <taxon>Clostridiaceae</taxon>
        <taxon>Clostridium</taxon>
    </lineage>
</organism>
<evidence type="ECO:0000256" key="6">
    <source>
        <dbReference type="ARBA" id="ARBA00022777"/>
    </source>
</evidence>
<dbReference type="FunFam" id="1.10.287.130:FF:000001">
    <property type="entry name" value="Two-component sensor histidine kinase"/>
    <property type="match status" value="1"/>
</dbReference>
<dbReference type="PANTHER" id="PTHR45453:SF3">
    <property type="entry name" value="HISTIDINE KINASE"/>
    <property type="match status" value="1"/>
</dbReference>
<gene>
    <name evidence="13" type="ORF">I6U51_07555</name>
</gene>
<dbReference type="SMART" id="SM00304">
    <property type="entry name" value="HAMP"/>
    <property type="match status" value="1"/>
</dbReference>
<keyword evidence="6" id="KW-0418">Kinase</keyword>
<evidence type="ECO:0000256" key="1">
    <source>
        <dbReference type="ARBA" id="ARBA00000085"/>
    </source>
</evidence>
<dbReference type="SUPFAM" id="SSF55874">
    <property type="entry name" value="ATPase domain of HSP90 chaperone/DNA topoisomerase II/histidine kinase"/>
    <property type="match status" value="1"/>
</dbReference>
<evidence type="ECO:0000256" key="9">
    <source>
        <dbReference type="SAM" id="Coils"/>
    </source>
</evidence>
<dbReference type="SUPFAM" id="SSF47384">
    <property type="entry name" value="Homodimeric domain of signal transducing histidine kinase"/>
    <property type="match status" value="1"/>
</dbReference>
<proteinExistence type="predicted"/>
<dbReference type="SMART" id="SM00387">
    <property type="entry name" value="HATPase_c"/>
    <property type="match status" value="1"/>
</dbReference>
<evidence type="ECO:0000256" key="4">
    <source>
        <dbReference type="ARBA" id="ARBA00022553"/>
    </source>
</evidence>
<keyword evidence="10" id="KW-1133">Transmembrane helix</keyword>
<dbReference type="AlphaFoldDB" id="A0A934HXV7"/>
<keyword evidence="8 10" id="KW-0472">Membrane</keyword>
<name>A0A934HXV7_9CLOT</name>
<evidence type="ECO:0000259" key="11">
    <source>
        <dbReference type="PROSITE" id="PS50109"/>
    </source>
</evidence>
<dbReference type="GO" id="GO:0000155">
    <property type="term" value="F:phosphorelay sensor kinase activity"/>
    <property type="evidence" value="ECO:0007669"/>
    <property type="project" value="InterPro"/>
</dbReference>
<dbReference type="Pfam" id="PF00512">
    <property type="entry name" value="HisKA"/>
    <property type="match status" value="1"/>
</dbReference>
<dbReference type="FunFam" id="3.30.565.10:FF:000006">
    <property type="entry name" value="Sensor histidine kinase WalK"/>
    <property type="match status" value="1"/>
</dbReference>
<keyword evidence="10" id="KW-0812">Transmembrane</keyword>
<keyword evidence="14" id="KW-1185">Reference proteome</keyword>
<dbReference type="PROSITE" id="PS50885">
    <property type="entry name" value="HAMP"/>
    <property type="match status" value="1"/>
</dbReference>
<feature type="transmembrane region" description="Helical" evidence="10">
    <location>
        <begin position="34"/>
        <end position="57"/>
    </location>
</feature>
<dbReference type="InterPro" id="IPR036097">
    <property type="entry name" value="HisK_dim/P_sf"/>
</dbReference>
<feature type="transmembrane region" description="Helical" evidence="10">
    <location>
        <begin position="202"/>
        <end position="221"/>
    </location>
</feature>
<evidence type="ECO:0000256" key="8">
    <source>
        <dbReference type="ARBA" id="ARBA00023136"/>
    </source>
</evidence>
<evidence type="ECO:0000256" key="3">
    <source>
        <dbReference type="ARBA" id="ARBA00012438"/>
    </source>
</evidence>
<dbReference type="GO" id="GO:0005886">
    <property type="term" value="C:plasma membrane"/>
    <property type="evidence" value="ECO:0007669"/>
    <property type="project" value="TreeGrafter"/>
</dbReference>
<dbReference type="CDD" id="cd00082">
    <property type="entry name" value="HisKA"/>
    <property type="match status" value="1"/>
</dbReference>
<dbReference type="InterPro" id="IPR004358">
    <property type="entry name" value="Sig_transdc_His_kin-like_C"/>
</dbReference>
<feature type="domain" description="Histidine kinase" evidence="11">
    <location>
        <begin position="304"/>
        <end position="518"/>
    </location>
</feature>
<dbReference type="RefSeq" id="WP_211142070.1">
    <property type="nucleotide sequence ID" value="NZ_JAEEGB010000007.1"/>
</dbReference>
<dbReference type="EMBL" id="JAEEGB010000007">
    <property type="protein sequence ID" value="MBI6872567.1"/>
    <property type="molecule type" value="Genomic_DNA"/>
</dbReference>
<dbReference type="PANTHER" id="PTHR45453">
    <property type="entry name" value="PHOSPHATE REGULON SENSOR PROTEIN PHOR"/>
    <property type="match status" value="1"/>
</dbReference>
<comment type="subcellular location">
    <subcellularLocation>
        <location evidence="2">Membrane</location>
    </subcellularLocation>
</comment>
<dbReference type="SUPFAM" id="SSF158472">
    <property type="entry name" value="HAMP domain-like"/>
    <property type="match status" value="1"/>
</dbReference>
<dbReference type="InterPro" id="IPR003661">
    <property type="entry name" value="HisK_dim/P_dom"/>
</dbReference>
<comment type="catalytic activity">
    <reaction evidence="1">
        <text>ATP + protein L-histidine = ADP + protein N-phospho-L-histidine.</text>
        <dbReference type="EC" id="2.7.13.3"/>
    </reaction>
</comment>
<dbReference type="EC" id="2.7.13.3" evidence="3"/>
<dbReference type="GO" id="GO:0016036">
    <property type="term" value="P:cellular response to phosphate starvation"/>
    <property type="evidence" value="ECO:0007669"/>
    <property type="project" value="TreeGrafter"/>
</dbReference>
<dbReference type="SMART" id="SM00388">
    <property type="entry name" value="HisKA"/>
    <property type="match status" value="1"/>
</dbReference>
<keyword evidence="7" id="KW-0902">Two-component regulatory system</keyword>
<dbReference type="CDD" id="cd06225">
    <property type="entry name" value="HAMP"/>
    <property type="match status" value="1"/>
</dbReference>
<keyword evidence="5" id="KW-0808">Transferase</keyword>
<evidence type="ECO:0000256" key="7">
    <source>
        <dbReference type="ARBA" id="ARBA00023012"/>
    </source>
</evidence>
<feature type="coiled-coil region" evidence="9">
    <location>
        <begin position="267"/>
        <end position="297"/>
    </location>
</feature>
<evidence type="ECO:0000256" key="2">
    <source>
        <dbReference type="ARBA" id="ARBA00004370"/>
    </source>
</evidence>
<evidence type="ECO:0000313" key="13">
    <source>
        <dbReference type="EMBL" id="MBI6872567.1"/>
    </source>
</evidence>
<protein>
    <recommendedName>
        <fullName evidence="3">histidine kinase</fullName>
        <ecNumber evidence="3">2.7.13.3</ecNumber>
    </recommendedName>
</protein>
<dbReference type="PROSITE" id="PS50109">
    <property type="entry name" value="HIS_KIN"/>
    <property type="match status" value="1"/>
</dbReference>
<evidence type="ECO:0000259" key="12">
    <source>
        <dbReference type="PROSITE" id="PS50885"/>
    </source>
</evidence>
<keyword evidence="9" id="KW-0175">Coiled coil</keyword>
<reference evidence="13" key="1">
    <citation type="submission" date="2020-12" db="EMBL/GenBank/DDBJ databases">
        <title>Clostridium thailandense sp. nov., a novel acetogenic bacterium isolated from peat land soil in Thailand.</title>
        <authorList>
            <person name="Chaikitkaew S."/>
            <person name="Birkeland N.K."/>
        </authorList>
    </citation>
    <scope>NUCLEOTIDE SEQUENCE</scope>
    <source>
        <strain evidence="13">DSM 17425</strain>
    </source>
</reference>
<sequence>MKIRNIRLKDIDIKKINFKKINLKKINKSITLKLFVVTALVFIVFISSTLAIQSLFFGQFYMSKKKNDLQNGMEKFRVSYNKTTDEQKIAELIRDFEDTNNAKMLILNSNGKSKFITRPGSEKTEALRLRLINDIIKKWTMDPSIIIDIKASNKPVTILTDKRGNETRYMISAVPDNSKDEIIFAVTSLQPVNEASSVIKEFYFYFYIVALFLIVILSLIYSNMVTKPLLELNDSASKMADLDFSKKCNIKREDEIGNLADTLNFLSENLNKSLTSLKEANSKLEEDIEKERRLEKMRKEFVAAVSHELKTPISLIGGYAEGLKDDIFEGEEKDYYIDVIIDESKKMANLVADMLDLSQLESGNFKLVKEEFYIDELLKTTIKKFAAVFNDKNIKFDINFIENTKVHADWSRMEQVITNFITNAIRHTNEDGSIMVNMKQQEDRVLISIENTGENISEDEMDKIWDNFYKIDKSRTRKLGGTGIGLAIVKNILMLHGSEYGVKNTDKGVKFYFTLKKV</sequence>
<dbReference type="InterPro" id="IPR036890">
    <property type="entry name" value="HATPase_C_sf"/>
</dbReference>
<dbReference type="PRINTS" id="PR00344">
    <property type="entry name" value="BCTRLSENSOR"/>
</dbReference>
<dbReference type="Gene3D" id="3.30.565.10">
    <property type="entry name" value="Histidine kinase-like ATPase, C-terminal domain"/>
    <property type="match status" value="1"/>
</dbReference>
<accession>A0A934HXV7</accession>
<dbReference type="InterPro" id="IPR003594">
    <property type="entry name" value="HATPase_dom"/>
</dbReference>
<dbReference type="Gene3D" id="6.10.340.10">
    <property type="match status" value="1"/>
</dbReference>
<dbReference type="Pfam" id="PF02518">
    <property type="entry name" value="HATPase_c"/>
    <property type="match status" value="1"/>
</dbReference>
<feature type="domain" description="HAMP" evidence="12">
    <location>
        <begin position="223"/>
        <end position="275"/>
    </location>
</feature>
<comment type="caution">
    <text evidence="13">The sequence shown here is derived from an EMBL/GenBank/DDBJ whole genome shotgun (WGS) entry which is preliminary data.</text>
</comment>
<dbReference type="Pfam" id="PF00672">
    <property type="entry name" value="HAMP"/>
    <property type="match status" value="1"/>
</dbReference>
<dbReference type="Proteomes" id="UP000622687">
    <property type="component" value="Unassembled WGS sequence"/>
</dbReference>
<evidence type="ECO:0000256" key="10">
    <source>
        <dbReference type="SAM" id="Phobius"/>
    </source>
</evidence>
<evidence type="ECO:0000256" key="5">
    <source>
        <dbReference type="ARBA" id="ARBA00022679"/>
    </source>
</evidence>
<evidence type="ECO:0000313" key="14">
    <source>
        <dbReference type="Proteomes" id="UP000622687"/>
    </source>
</evidence>
<dbReference type="GO" id="GO:0004721">
    <property type="term" value="F:phosphoprotein phosphatase activity"/>
    <property type="evidence" value="ECO:0007669"/>
    <property type="project" value="TreeGrafter"/>
</dbReference>